<comment type="pathway">
    <text evidence="2">Amino-acid degradation; L-proline degradation into L-glutamate; L-glutamate from L-proline: step 1/2.</text>
</comment>
<proteinExistence type="predicted"/>
<comment type="catalytic activity">
    <reaction evidence="9">
        <text>L-proline + a quinone = (S)-1-pyrroline-5-carboxylate + a quinol + H(+)</text>
        <dbReference type="Rhea" id="RHEA:23784"/>
        <dbReference type="ChEBI" id="CHEBI:15378"/>
        <dbReference type="ChEBI" id="CHEBI:17388"/>
        <dbReference type="ChEBI" id="CHEBI:24646"/>
        <dbReference type="ChEBI" id="CHEBI:60039"/>
        <dbReference type="ChEBI" id="CHEBI:132124"/>
        <dbReference type="EC" id="1.5.5.2"/>
    </reaction>
</comment>
<reference evidence="12" key="1">
    <citation type="submission" date="2016-10" db="EMBL/GenBank/DDBJ databases">
        <authorList>
            <person name="Varghese N."/>
        </authorList>
    </citation>
    <scope>NUCLEOTIDE SEQUENCE [LARGE SCALE GENOMIC DNA]</scope>
    <source>
        <strain evidence="12">CGMCC 1.12284</strain>
    </source>
</reference>
<dbReference type="InterPro" id="IPR029041">
    <property type="entry name" value="FAD-linked_oxidoreductase-like"/>
</dbReference>
<keyword evidence="12" id="KW-1185">Reference proteome</keyword>
<keyword evidence="5" id="KW-0547">Nucleotide-binding</keyword>
<dbReference type="InterPro" id="IPR015659">
    <property type="entry name" value="Proline_oxidase"/>
</dbReference>
<dbReference type="InterPro" id="IPR002872">
    <property type="entry name" value="Proline_DH_dom"/>
</dbReference>
<dbReference type="InterPro" id="IPR008219">
    <property type="entry name" value="PRODH_bac_arc"/>
</dbReference>
<dbReference type="Proteomes" id="UP000183275">
    <property type="component" value="Unassembled WGS sequence"/>
</dbReference>
<dbReference type="EMBL" id="FOIS01000003">
    <property type="protein sequence ID" value="SEW09832.1"/>
    <property type="molecule type" value="Genomic_DNA"/>
</dbReference>
<evidence type="ECO:0000313" key="12">
    <source>
        <dbReference type="Proteomes" id="UP000183275"/>
    </source>
</evidence>
<feature type="domain" description="Proline dehydrogenase" evidence="10">
    <location>
        <begin position="19"/>
        <end position="271"/>
    </location>
</feature>
<name>A0A1I0P6D4_9EURY</name>
<evidence type="ECO:0000256" key="9">
    <source>
        <dbReference type="ARBA" id="ARBA00048779"/>
    </source>
</evidence>
<dbReference type="OrthoDB" id="8727at2157"/>
<evidence type="ECO:0000256" key="6">
    <source>
        <dbReference type="ARBA" id="ARBA00022827"/>
    </source>
</evidence>
<comment type="cofactor">
    <cofactor evidence="1">
        <name>FAD</name>
        <dbReference type="ChEBI" id="CHEBI:57692"/>
    </cofactor>
</comment>
<evidence type="ECO:0000256" key="8">
    <source>
        <dbReference type="ARBA" id="ARBA00023062"/>
    </source>
</evidence>
<evidence type="ECO:0000256" key="1">
    <source>
        <dbReference type="ARBA" id="ARBA00001974"/>
    </source>
</evidence>
<dbReference type="PANTHER" id="PTHR13914">
    <property type="entry name" value="PROLINE OXIDASE"/>
    <property type="match status" value="1"/>
</dbReference>
<evidence type="ECO:0000256" key="2">
    <source>
        <dbReference type="ARBA" id="ARBA00004739"/>
    </source>
</evidence>
<dbReference type="PANTHER" id="PTHR13914:SF0">
    <property type="entry name" value="PROLINE DEHYDROGENASE 1, MITOCHONDRIAL"/>
    <property type="match status" value="1"/>
</dbReference>
<evidence type="ECO:0000256" key="5">
    <source>
        <dbReference type="ARBA" id="ARBA00022741"/>
    </source>
</evidence>
<gene>
    <name evidence="11" type="ORF">SAMN05216285_2195</name>
</gene>
<keyword evidence="6" id="KW-0274">FAD</keyword>
<dbReference type="Gene3D" id="3.20.20.220">
    <property type="match status" value="1"/>
</dbReference>
<evidence type="ECO:0000256" key="3">
    <source>
        <dbReference type="ARBA" id="ARBA00012695"/>
    </source>
</evidence>
<organism evidence="11 12">
    <name type="scientific">Natrinema salifodinae</name>
    <dbReference type="NCBI Taxonomy" id="1202768"/>
    <lineage>
        <taxon>Archaea</taxon>
        <taxon>Methanobacteriati</taxon>
        <taxon>Methanobacteriota</taxon>
        <taxon>Stenosarchaea group</taxon>
        <taxon>Halobacteria</taxon>
        <taxon>Halobacteriales</taxon>
        <taxon>Natrialbaceae</taxon>
        <taxon>Natrinema</taxon>
    </lineage>
</organism>
<dbReference type="AlphaFoldDB" id="A0A1I0P6D4"/>
<evidence type="ECO:0000256" key="4">
    <source>
        <dbReference type="ARBA" id="ARBA00022630"/>
    </source>
</evidence>
<keyword evidence="4" id="KW-0285">Flavoprotein</keyword>
<protein>
    <recommendedName>
        <fullName evidence="3">proline dehydrogenase</fullName>
        <ecNumber evidence="3">1.5.5.2</ecNumber>
    </recommendedName>
</protein>
<keyword evidence="8" id="KW-0642">Proline metabolism</keyword>
<keyword evidence="7" id="KW-0560">Oxidoreductase</keyword>
<dbReference type="EC" id="1.5.5.2" evidence="3"/>
<dbReference type="SUPFAM" id="SSF51730">
    <property type="entry name" value="FAD-linked oxidoreductase"/>
    <property type="match status" value="1"/>
</dbReference>
<dbReference type="UniPathway" id="UPA00261">
    <property type="reaction ID" value="UER00373"/>
</dbReference>
<evidence type="ECO:0000313" key="11">
    <source>
        <dbReference type="EMBL" id="SEW09832.1"/>
    </source>
</evidence>
<sequence length="279" mass="30957">MIPPIASRFVAGTTASGALDHVADCNETGLGGIVNLLGEHYHDREPADEDADVYCRLVDELAARDLNGSVSVKPSQIGIDVGLDVFAENFDRIVEAAADDDVFVWCDMEDHTTTDTTLDVVESAAQDHPHGVGVAIQANLKRTRDDLQHLADVPAAVRLVKGAYDEPSSIAYDAKAEVDEAYKEYLEFLFREFDRGVAVGSHDPEMLDAAVELHEEYGTPFEIQMLMGVREDAQRDLAAKGYEVNQYVPYGDKWMQYFYRRVRERKENALFALRAVVGV</sequence>
<evidence type="ECO:0000259" key="10">
    <source>
        <dbReference type="Pfam" id="PF01619"/>
    </source>
</evidence>
<dbReference type="Pfam" id="PF01619">
    <property type="entry name" value="Pro_dh"/>
    <property type="match status" value="1"/>
</dbReference>
<accession>A0A1I0P6D4</accession>
<dbReference type="STRING" id="1202768.SAMN05216285_2195"/>
<dbReference type="eggNOG" id="arCOG06322">
    <property type="taxonomic scope" value="Archaea"/>
</dbReference>
<dbReference type="GO" id="GO:0010133">
    <property type="term" value="P:L-proline catabolic process to L-glutamate"/>
    <property type="evidence" value="ECO:0007669"/>
    <property type="project" value="UniProtKB-UniPathway"/>
</dbReference>
<dbReference type="GO" id="GO:0004657">
    <property type="term" value="F:proline dehydrogenase activity"/>
    <property type="evidence" value="ECO:0007669"/>
    <property type="project" value="UniProtKB-EC"/>
</dbReference>
<dbReference type="GO" id="GO:0000166">
    <property type="term" value="F:nucleotide binding"/>
    <property type="evidence" value="ECO:0007669"/>
    <property type="project" value="UniProtKB-KW"/>
</dbReference>
<dbReference type="PIRSF" id="PIRSF000196">
    <property type="entry name" value="Pro_dehydrog"/>
    <property type="match status" value="1"/>
</dbReference>
<evidence type="ECO:0000256" key="7">
    <source>
        <dbReference type="ARBA" id="ARBA00023002"/>
    </source>
</evidence>
<dbReference type="RefSeq" id="WP_049989519.1">
    <property type="nucleotide sequence ID" value="NZ_FOIS01000003.1"/>
</dbReference>